<proteinExistence type="predicted"/>
<keyword evidence="3" id="KW-1185">Reference proteome</keyword>
<dbReference type="EMBL" id="WBKB01000011">
    <property type="protein sequence ID" value="KAB1640989.1"/>
    <property type="molecule type" value="Genomic_DNA"/>
</dbReference>
<evidence type="ECO:0000259" key="1">
    <source>
        <dbReference type="Pfam" id="PF13657"/>
    </source>
</evidence>
<dbReference type="RefSeq" id="WP_158053334.1">
    <property type="nucleotide sequence ID" value="NZ_WBKB01000011.1"/>
</dbReference>
<evidence type="ECO:0000313" key="2">
    <source>
        <dbReference type="EMBL" id="KAB1640989.1"/>
    </source>
</evidence>
<dbReference type="InterPro" id="IPR017508">
    <property type="entry name" value="HipA_N1"/>
</dbReference>
<organism evidence="2 3">
    <name type="scientific">Gulosibacter chungangensis</name>
    <dbReference type="NCBI Taxonomy" id="979746"/>
    <lineage>
        <taxon>Bacteria</taxon>
        <taxon>Bacillati</taxon>
        <taxon>Actinomycetota</taxon>
        <taxon>Actinomycetes</taxon>
        <taxon>Micrococcales</taxon>
        <taxon>Microbacteriaceae</taxon>
        <taxon>Gulosibacter</taxon>
    </lineage>
</organism>
<protein>
    <submittedName>
        <fullName evidence="2">Type II toxin-antitoxin system HipA family toxin</fullName>
    </submittedName>
</protein>
<reference evidence="2 3" key="1">
    <citation type="submission" date="2019-09" db="EMBL/GenBank/DDBJ databases">
        <title>Phylogeny of genus Pseudoclavibacter and closely related genus.</title>
        <authorList>
            <person name="Li Y."/>
        </authorList>
    </citation>
    <scope>NUCLEOTIDE SEQUENCE [LARGE SCALE GENOMIC DNA]</scope>
    <source>
        <strain evidence="2 3">KCTC 13959</strain>
    </source>
</reference>
<sequence length="109" mass="11690">MSARIEAWLEGHYAGQFVFDDGVVSFQYADEAPATPISLSLPRDRPASRRAAQSFLENLLPEQAQVRARMAEIYGAASTDAFDLLSAAGGDLSGGLVLAECIDTFDAYS</sequence>
<dbReference type="OrthoDB" id="3182374at2"/>
<evidence type="ECO:0000313" key="3">
    <source>
        <dbReference type="Proteomes" id="UP000433493"/>
    </source>
</evidence>
<gene>
    <name evidence="2" type="ORF">F8O05_13835</name>
</gene>
<dbReference type="AlphaFoldDB" id="A0A7J5B7X1"/>
<dbReference type="Pfam" id="PF13657">
    <property type="entry name" value="Couple_hipA"/>
    <property type="match status" value="1"/>
</dbReference>
<comment type="caution">
    <text evidence="2">The sequence shown here is derived from an EMBL/GenBank/DDBJ whole genome shotgun (WGS) entry which is preliminary data.</text>
</comment>
<feature type="domain" description="HipA N-terminal subdomain 1" evidence="1">
    <location>
        <begin position="6"/>
        <end position="97"/>
    </location>
</feature>
<dbReference type="Proteomes" id="UP000433493">
    <property type="component" value="Unassembled WGS sequence"/>
</dbReference>
<dbReference type="NCBIfam" id="TIGR03071">
    <property type="entry name" value="couple_hipA"/>
    <property type="match status" value="1"/>
</dbReference>
<name>A0A7J5B7X1_9MICO</name>
<accession>A0A7J5B7X1</accession>